<gene>
    <name evidence="2" type="ORF">MCNOR_1294</name>
</gene>
<dbReference type="Proteomes" id="UP001158598">
    <property type="component" value="Chromosome"/>
</dbReference>
<accession>A0AA35XZU4</accession>
<proteinExistence type="predicted"/>
<reference evidence="2" key="1">
    <citation type="submission" date="2023-03" db="EMBL/GenBank/DDBJ databases">
        <authorList>
            <person name="Pearce D."/>
        </authorList>
    </citation>
    <scope>NUCLEOTIDE SEQUENCE</scope>
    <source>
        <strain evidence="2">Mc</strain>
    </source>
</reference>
<dbReference type="GO" id="GO:0043683">
    <property type="term" value="P:type IV pilus assembly"/>
    <property type="evidence" value="ECO:0007669"/>
    <property type="project" value="InterPro"/>
</dbReference>
<keyword evidence="1" id="KW-0812">Transmembrane</keyword>
<dbReference type="EMBL" id="OX458332">
    <property type="protein sequence ID" value="CAI8785927.1"/>
    <property type="molecule type" value="Genomic_DNA"/>
</dbReference>
<dbReference type="Pfam" id="PF16074">
    <property type="entry name" value="PilW"/>
    <property type="match status" value="1"/>
</dbReference>
<evidence type="ECO:0000313" key="3">
    <source>
        <dbReference type="Proteomes" id="UP001158598"/>
    </source>
</evidence>
<feature type="transmembrane region" description="Helical" evidence="1">
    <location>
        <begin position="20"/>
        <end position="40"/>
    </location>
</feature>
<evidence type="ECO:0000313" key="2">
    <source>
        <dbReference type="EMBL" id="CAI8785927.1"/>
    </source>
</evidence>
<protein>
    <submittedName>
        <fullName evidence="2">Type IV pilus assembly protein PilW</fullName>
    </submittedName>
</protein>
<evidence type="ECO:0000256" key="1">
    <source>
        <dbReference type="SAM" id="Phobius"/>
    </source>
</evidence>
<dbReference type="AlphaFoldDB" id="A0AA35XZU4"/>
<organism evidence="2 3">
    <name type="scientific">Methylococcus capsulatus</name>
    <dbReference type="NCBI Taxonomy" id="414"/>
    <lineage>
        <taxon>Bacteria</taxon>
        <taxon>Pseudomonadati</taxon>
        <taxon>Pseudomonadota</taxon>
        <taxon>Gammaproteobacteria</taxon>
        <taxon>Methylococcales</taxon>
        <taxon>Methylococcaceae</taxon>
        <taxon>Methylococcus</taxon>
    </lineage>
</organism>
<dbReference type="InterPro" id="IPR032092">
    <property type="entry name" value="PilW"/>
</dbReference>
<name>A0AA35XZU4_METCP</name>
<sequence>MHLSMKIPRWSGLMGFSTVELLISMVLGLLVVGAIGSLFVQHKTNYRQNEQFALMQENGRFTLNLLASDLALAGFWGGADCNDLSRCPSASAISVQNDCGTNWTTTTTSSSPATHYLMAPSADSIPADWPCFNSNDYLKPGTNLLALRHAEGKPVYCQTGEDKRNDRFAGLIYLRTSGSNGNLVRLPVSTATPPEPPDCPVSSSSAAYWRYVVHVYYISRGYTARQCASKPTDPRCAPRLIRKTLGRQTGNPIIFESDDGGEIAEGIEYFHIEFGIDDGDGNMTDESCDMDGIPERYLSTREDYAAITPDELDCAISARVHVLVRSMESDSSYTDDKTYTFGSVTLGPFGDHFRRKVFTTTVQLRNQQYH</sequence>
<keyword evidence="1" id="KW-1133">Transmembrane helix</keyword>
<keyword evidence="1" id="KW-0472">Membrane</keyword>